<sequence>MSGNAAKLVLQKPIVGGWLVFSYRKLSAKEQLKINLKGYILAVVLYFLPSLGWDLGLSGRFLTAAVFLGPLYIIYQFIRVVRGR</sequence>
<proteinExistence type="predicted"/>
<organism evidence="2 3">
    <name type="scientific">Parasedimentitalea denitrificans</name>
    <dbReference type="NCBI Taxonomy" id="2211118"/>
    <lineage>
        <taxon>Bacteria</taxon>
        <taxon>Pseudomonadati</taxon>
        <taxon>Pseudomonadota</taxon>
        <taxon>Alphaproteobacteria</taxon>
        <taxon>Rhodobacterales</taxon>
        <taxon>Paracoccaceae</taxon>
        <taxon>Parasedimentitalea</taxon>
    </lineage>
</organism>
<accession>A0ABX0W7T1</accession>
<gene>
    <name evidence="2" type="ORF">DL239_10090</name>
</gene>
<keyword evidence="1" id="KW-0812">Transmembrane</keyword>
<evidence type="ECO:0000256" key="1">
    <source>
        <dbReference type="SAM" id="Phobius"/>
    </source>
</evidence>
<keyword evidence="1" id="KW-0472">Membrane</keyword>
<evidence type="ECO:0000313" key="2">
    <source>
        <dbReference type="EMBL" id="NIZ61323.1"/>
    </source>
</evidence>
<keyword evidence="3" id="KW-1185">Reference proteome</keyword>
<keyword evidence="1" id="KW-1133">Transmembrane helix</keyword>
<protein>
    <submittedName>
        <fullName evidence="2">Uncharacterized protein</fullName>
    </submittedName>
</protein>
<feature type="transmembrane region" description="Helical" evidence="1">
    <location>
        <begin position="59"/>
        <end position="78"/>
    </location>
</feature>
<dbReference type="EMBL" id="QHLQ01000008">
    <property type="protein sequence ID" value="NIZ61323.1"/>
    <property type="molecule type" value="Genomic_DNA"/>
</dbReference>
<evidence type="ECO:0000313" key="3">
    <source>
        <dbReference type="Proteomes" id="UP001429564"/>
    </source>
</evidence>
<dbReference type="Proteomes" id="UP001429564">
    <property type="component" value="Unassembled WGS sequence"/>
</dbReference>
<reference evidence="2 3" key="1">
    <citation type="submission" date="2018-05" db="EMBL/GenBank/DDBJ databases">
        <authorList>
            <person name="Zhang Y.-J."/>
        </authorList>
    </citation>
    <scope>NUCLEOTIDE SEQUENCE [LARGE SCALE GENOMIC DNA]</scope>
    <source>
        <strain evidence="2 3">CY04</strain>
    </source>
</reference>
<comment type="caution">
    <text evidence="2">The sequence shown here is derived from an EMBL/GenBank/DDBJ whole genome shotgun (WGS) entry which is preliminary data.</text>
</comment>
<name>A0ABX0W7T1_9RHOB</name>
<feature type="transmembrane region" description="Helical" evidence="1">
    <location>
        <begin position="34"/>
        <end position="53"/>
    </location>
</feature>